<feature type="transmembrane region" description="Helical" evidence="1">
    <location>
        <begin position="313"/>
        <end position="330"/>
    </location>
</feature>
<feature type="transmembrane region" description="Helical" evidence="1">
    <location>
        <begin position="163"/>
        <end position="181"/>
    </location>
</feature>
<proteinExistence type="predicted"/>
<evidence type="ECO:0000256" key="1">
    <source>
        <dbReference type="SAM" id="Phobius"/>
    </source>
</evidence>
<feature type="transmembrane region" description="Helical" evidence="1">
    <location>
        <begin position="287"/>
        <end position="307"/>
    </location>
</feature>
<accession>A0ABU1MXB4</accession>
<feature type="transmembrane region" description="Helical" evidence="1">
    <location>
        <begin position="35"/>
        <end position="54"/>
    </location>
</feature>
<protein>
    <submittedName>
        <fullName evidence="3">Peptidoglycan/LPS O-acetylase OafA/YrhL</fullName>
    </submittedName>
</protein>
<dbReference type="PANTHER" id="PTHR23028:SF53">
    <property type="entry name" value="ACYL_TRANSF_3 DOMAIN-CONTAINING PROTEIN"/>
    <property type="match status" value="1"/>
</dbReference>
<keyword evidence="1" id="KW-0812">Transmembrane</keyword>
<evidence type="ECO:0000313" key="3">
    <source>
        <dbReference type="EMBL" id="MDR6530813.1"/>
    </source>
</evidence>
<keyword evidence="4" id="KW-1185">Reference proteome</keyword>
<feature type="transmembrane region" description="Helical" evidence="1">
    <location>
        <begin position="75"/>
        <end position="97"/>
    </location>
</feature>
<dbReference type="InterPro" id="IPR050879">
    <property type="entry name" value="Acyltransferase_3"/>
</dbReference>
<dbReference type="PANTHER" id="PTHR23028">
    <property type="entry name" value="ACETYLTRANSFERASE"/>
    <property type="match status" value="1"/>
</dbReference>
<dbReference type="EMBL" id="JAVDRL010000004">
    <property type="protein sequence ID" value="MDR6530813.1"/>
    <property type="molecule type" value="Genomic_DNA"/>
</dbReference>
<dbReference type="RefSeq" id="WP_310030532.1">
    <property type="nucleotide sequence ID" value="NZ_JAVDRL010000004.1"/>
</dbReference>
<organism evidence="3 4">
    <name type="scientific">Caulobacter rhizosphaerae</name>
    <dbReference type="NCBI Taxonomy" id="2010972"/>
    <lineage>
        <taxon>Bacteria</taxon>
        <taxon>Pseudomonadati</taxon>
        <taxon>Pseudomonadota</taxon>
        <taxon>Alphaproteobacteria</taxon>
        <taxon>Caulobacterales</taxon>
        <taxon>Caulobacteraceae</taxon>
        <taxon>Caulobacter</taxon>
    </lineage>
</organism>
<dbReference type="InterPro" id="IPR002656">
    <property type="entry name" value="Acyl_transf_3_dom"/>
</dbReference>
<keyword evidence="1" id="KW-1133">Transmembrane helix</keyword>
<sequence>MGRYLPQIDGLRAVAVSAVLIDHCFGPQILVGGHIGVDIFFVISGFLITGLLVEEIDRNGRASLRDFYTRRFLRIVPALLAVSLFVVAALLAGSLVARRLDLWGELRNVLYALASVMNWARAAGWTGGGFLGHAWSLSVEEQFYLIWPLLLNATAGRLDHRRYAMVLIGVMLALAAWRGFLAWNGAGAERLYNGTDTRADGLLLGAALALSGVRRLPAILLKAWPVPVLVLTAVAVSTPWSAPFLGYGGFTLVALSAAWLVALAVDDRAPFVAWLKSPVALWVGKRSYSLYLWHYPILMIFSFAGVRSRLTDVLTVVASLVAAHLSYGLVEQPFLRLKGRVLQFWGGRARGERGISNSAP</sequence>
<keyword evidence="1" id="KW-0472">Membrane</keyword>
<gene>
    <name evidence="3" type="ORF">J2800_001552</name>
</gene>
<comment type="caution">
    <text evidence="3">The sequence shown here is derived from an EMBL/GenBank/DDBJ whole genome shotgun (WGS) entry which is preliminary data.</text>
</comment>
<reference evidence="3 4" key="1">
    <citation type="submission" date="2023-07" db="EMBL/GenBank/DDBJ databases">
        <title>Sorghum-associated microbial communities from plants grown in Nebraska, USA.</title>
        <authorList>
            <person name="Schachtman D."/>
        </authorList>
    </citation>
    <scope>NUCLEOTIDE SEQUENCE [LARGE SCALE GENOMIC DNA]</scope>
    <source>
        <strain evidence="3 4">DS2154</strain>
    </source>
</reference>
<name>A0ABU1MXB4_9CAUL</name>
<evidence type="ECO:0000259" key="2">
    <source>
        <dbReference type="Pfam" id="PF01757"/>
    </source>
</evidence>
<feature type="transmembrane region" description="Helical" evidence="1">
    <location>
        <begin position="244"/>
        <end position="266"/>
    </location>
</feature>
<dbReference type="Pfam" id="PF01757">
    <property type="entry name" value="Acyl_transf_3"/>
    <property type="match status" value="1"/>
</dbReference>
<dbReference type="Proteomes" id="UP001262754">
    <property type="component" value="Unassembled WGS sequence"/>
</dbReference>
<feature type="domain" description="Acyltransferase 3" evidence="2">
    <location>
        <begin position="7"/>
        <end position="322"/>
    </location>
</feature>
<evidence type="ECO:0000313" key="4">
    <source>
        <dbReference type="Proteomes" id="UP001262754"/>
    </source>
</evidence>